<organism evidence="2 3">
    <name type="scientific">Araneus ventricosus</name>
    <name type="common">Orbweaver spider</name>
    <name type="synonym">Epeira ventricosa</name>
    <dbReference type="NCBI Taxonomy" id="182803"/>
    <lineage>
        <taxon>Eukaryota</taxon>
        <taxon>Metazoa</taxon>
        <taxon>Ecdysozoa</taxon>
        <taxon>Arthropoda</taxon>
        <taxon>Chelicerata</taxon>
        <taxon>Arachnida</taxon>
        <taxon>Araneae</taxon>
        <taxon>Araneomorphae</taxon>
        <taxon>Entelegynae</taxon>
        <taxon>Araneoidea</taxon>
        <taxon>Araneidae</taxon>
        <taxon>Araneus</taxon>
    </lineage>
</organism>
<feature type="compositionally biased region" description="Polar residues" evidence="1">
    <location>
        <begin position="187"/>
        <end position="209"/>
    </location>
</feature>
<gene>
    <name evidence="2" type="ORF">AVEN_69853_1</name>
</gene>
<accession>A0A4Y2KCS1</accession>
<evidence type="ECO:0000256" key="1">
    <source>
        <dbReference type="SAM" id="MobiDB-lite"/>
    </source>
</evidence>
<dbReference type="EMBL" id="BGPR01004476">
    <property type="protein sequence ID" value="GBN00078.1"/>
    <property type="molecule type" value="Genomic_DNA"/>
</dbReference>
<feature type="region of interest" description="Disordered" evidence="1">
    <location>
        <begin position="84"/>
        <end position="119"/>
    </location>
</feature>
<name>A0A4Y2KCS1_ARAVE</name>
<evidence type="ECO:0000313" key="2">
    <source>
        <dbReference type="EMBL" id="GBN00078.1"/>
    </source>
</evidence>
<dbReference type="AlphaFoldDB" id="A0A4Y2KCS1"/>
<evidence type="ECO:0000313" key="3">
    <source>
        <dbReference type="Proteomes" id="UP000499080"/>
    </source>
</evidence>
<comment type="caution">
    <text evidence="2">The sequence shown here is derived from an EMBL/GenBank/DDBJ whole genome shotgun (WGS) entry which is preliminary data.</text>
</comment>
<protein>
    <submittedName>
        <fullName evidence="2">Uncharacterized protein</fullName>
    </submittedName>
</protein>
<proteinExistence type="predicted"/>
<feature type="compositionally biased region" description="Polar residues" evidence="1">
    <location>
        <begin position="169"/>
        <end position="179"/>
    </location>
</feature>
<feature type="region of interest" description="Disordered" evidence="1">
    <location>
        <begin position="169"/>
        <end position="225"/>
    </location>
</feature>
<keyword evidence="3" id="KW-1185">Reference proteome</keyword>
<dbReference type="Proteomes" id="UP000499080">
    <property type="component" value="Unassembled WGS sequence"/>
</dbReference>
<sequence>MVTYGKRAIKVKNCARTGAGVYEVYKKEFFAYEKMASFLHSVYTPRGTETTEIIRIKKLENEPDNIECDQLDNESEIPVVVDQLESPDINSTSQEEEKYETTAPGTAVNKSGPPTSEQRKAALVEKRKNEAYLLLKQFAAKPWTAKASSIPSTPIPYYQQPGYLPGFSQQCHDMNNHQLPNYGFRENSFSHLSPDHTPTSSAPQHNVNDYQREGHNHTSQNFKTA</sequence>
<reference evidence="2 3" key="1">
    <citation type="journal article" date="2019" name="Sci. Rep.">
        <title>Orb-weaving spider Araneus ventricosus genome elucidates the spidroin gene catalogue.</title>
        <authorList>
            <person name="Kono N."/>
            <person name="Nakamura H."/>
            <person name="Ohtoshi R."/>
            <person name="Moran D.A.P."/>
            <person name="Shinohara A."/>
            <person name="Yoshida Y."/>
            <person name="Fujiwara M."/>
            <person name="Mori M."/>
            <person name="Tomita M."/>
            <person name="Arakawa K."/>
        </authorList>
    </citation>
    <scope>NUCLEOTIDE SEQUENCE [LARGE SCALE GENOMIC DNA]</scope>
</reference>